<protein>
    <submittedName>
        <fullName evidence="4">U32 family peptidase</fullName>
    </submittedName>
</protein>
<dbReference type="InterPro" id="IPR001539">
    <property type="entry name" value="Peptidase_U32"/>
</dbReference>
<comment type="similarity">
    <text evidence="3">Belongs to the peptidase U32 family.</text>
</comment>
<dbReference type="PANTHER" id="PTHR30217">
    <property type="entry name" value="PEPTIDASE U32 FAMILY"/>
    <property type="match status" value="1"/>
</dbReference>
<dbReference type="EMBL" id="DXFT01000030">
    <property type="protein sequence ID" value="HIX02798.1"/>
    <property type="molecule type" value="Genomic_DNA"/>
</dbReference>
<gene>
    <name evidence="4" type="ORF">H9863_01615</name>
</gene>
<dbReference type="InterPro" id="IPR051454">
    <property type="entry name" value="RNA/ubiquinone_mod_enzymes"/>
</dbReference>
<evidence type="ECO:0000256" key="1">
    <source>
        <dbReference type="ARBA" id="ARBA00022670"/>
    </source>
</evidence>
<name>A0A9D2AAN6_9BACT</name>
<dbReference type="GO" id="GO:0006508">
    <property type="term" value="P:proteolysis"/>
    <property type="evidence" value="ECO:0007669"/>
    <property type="project" value="UniProtKB-KW"/>
</dbReference>
<evidence type="ECO:0000313" key="5">
    <source>
        <dbReference type="Proteomes" id="UP000824202"/>
    </source>
</evidence>
<dbReference type="Pfam" id="PF01136">
    <property type="entry name" value="Peptidase_U32"/>
    <property type="match status" value="1"/>
</dbReference>
<reference evidence="4" key="2">
    <citation type="submission" date="2021-04" db="EMBL/GenBank/DDBJ databases">
        <authorList>
            <person name="Gilroy R."/>
        </authorList>
    </citation>
    <scope>NUCLEOTIDE SEQUENCE</scope>
    <source>
        <strain evidence="4">23274</strain>
    </source>
</reference>
<dbReference type="AlphaFoldDB" id="A0A9D2AAN6"/>
<dbReference type="GO" id="GO:0008233">
    <property type="term" value="F:peptidase activity"/>
    <property type="evidence" value="ECO:0007669"/>
    <property type="project" value="UniProtKB-KW"/>
</dbReference>
<proteinExistence type="inferred from homology"/>
<evidence type="ECO:0000256" key="2">
    <source>
        <dbReference type="ARBA" id="ARBA00022801"/>
    </source>
</evidence>
<comment type="caution">
    <text evidence="4">The sequence shown here is derived from an EMBL/GenBank/DDBJ whole genome shotgun (WGS) entry which is preliminary data.</text>
</comment>
<evidence type="ECO:0000313" key="4">
    <source>
        <dbReference type="EMBL" id="HIX02798.1"/>
    </source>
</evidence>
<evidence type="ECO:0000256" key="3">
    <source>
        <dbReference type="ARBA" id="ARBA00038374"/>
    </source>
</evidence>
<dbReference type="PANTHER" id="PTHR30217:SF6">
    <property type="entry name" value="TRNA HYDROXYLATION PROTEIN P"/>
    <property type="match status" value="1"/>
</dbReference>
<dbReference type="PROSITE" id="PS01276">
    <property type="entry name" value="PEPTIDASE_U32"/>
    <property type="match status" value="1"/>
</dbReference>
<dbReference type="Proteomes" id="UP000824202">
    <property type="component" value="Unassembled WGS sequence"/>
</dbReference>
<keyword evidence="1" id="KW-0645">Protease</keyword>
<sequence>MIRKDFELMAPVGSYESLYAALQGGADSVYFGVEGLNMRARSSANFTLGDLRQIVSVCTEHGVKTYLTVNTVIYNNELEKMREVIDCAKEAGVTAVIASDLAAILYARSVGVEVHISTQCNVSNIEALRFFSQYADVVVLAREVALEQVAEIHRQIVEEDLRGPKGELIRIEMFAHGALCMAVSGKCYLSLHERNASANRGACNQICRRAYTVKDRDSEIELDIENEYIMSPKDLCTVGFINKLADAGVRVFKIEGRARSAEYVRTVCECYDEAIRAYLAGTYTAEKIAVWKERLSTVFNRGFWDGYYLGQRLGEWSEVYGSKATKKKILLGKVTNFFTNLQVAEFKLESFDLQVGDEVLIQGPTTGTLQMTVQELRLDLQPVERVEKGAVFSMAVGEKVRRGDKLYKWVDTTEELMQ</sequence>
<reference evidence="4" key="1">
    <citation type="journal article" date="2021" name="PeerJ">
        <title>Extensive microbial diversity within the chicken gut microbiome revealed by metagenomics and culture.</title>
        <authorList>
            <person name="Gilroy R."/>
            <person name="Ravi A."/>
            <person name="Getino M."/>
            <person name="Pursley I."/>
            <person name="Horton D.L."/>
            <person name="Alikhan N.F."/>
            <person name="Baker D."/>
            <person name="Gharbi K."/>
            <person name="Hall N."/>
            <person name="Watson M."/>
            <person name="Adriaenssens E.M."/>
            <person name="Foster-Nyarko E."/>
            <person name="Jarju S."/>
            <person name="Secka A."/>
            <person name="Antonio M."/>
            <person name="Oren A."/>
            <person name="Chaudhuri R.R."/>
            <person name="La Ragione R."/>
            <person name="Hildebrand F."/>
            <person name="Pallen M.J."/>
        </authorList>
    </citation>
    <scope>NUCLEOTIDE SEQUENCE</scope>
    <source>
        <strain evidence="4">23274</strain>
    </source>
</reference>
<keyword evidence="2" id="KW-0378">Hydrolase</keyword>
<accession>A0A9D2AAN6</accession>
<organism evidence="4 5">
    <name type="scientific">Candidatus Odoribacter faecigallinarum</name>
    <dbReference type="NCBI Taxonomy" id="2838706"/>
    <lineage>
        <taxon>Bacteria</taxon>
        <taxon>Pseudomonadati</taxon>
        <taxon>Bacteroidota</taxon>
        <taxon>Bacteroidia</taxon>
        <taxon>Bacteroidales</taxon>
        <taxon>Odoribacteraceae</taxon>
        <taxon>Odoribacter</taxon>
    </lineage>
</organism>